<evidence type="ECO:0000259" key="3">
    <source>
        <dbReference type="Pfam" id="PF00487"/>
    </source>
</evidence>
<feature type="transmembrane region" description="Helical" evidence="2">
    <location>
        <begin position="227"/>
        <end position="251"/>
    </location>
</feature>
<feature type="domain" description="Fatty acid desaturase" evidence="3">
    <location>
        <begin position="96"/>
        <end position="330"/>
    </location>
</feature>
<feature type="compositionally biased region" description="Basic and acidic residues" evidence="1">
    <location>
        <begin position="1"/>
        <end position="13"/>
    </location>
</feature>
<organism evidence="4 5">
    <name type="scientific">Parerythrobacter jejuensis</name>
    <dbReference type="NCBI Taxonomy" id="795812"/>
    <lineage>
        <taxon>Bacteria</taxon>
        <taxon>Pseudomonadati</taxon>
        <taxon>Pseudomonadota</taxon>
        <taxon>Alphaproteobacteria</taxon>
        <taxon>Sphingomonadales</taxon>
        <taxon>Erythrobacteraceae</taxon>
        <taxon>Parerythrobacter</taxon>
    </lineage>
</organism>
<dbReference type="EMBL" id="WTYE01000001">
    <property type="protein sequence ID" value="MXP31801.1"/>
    <property type="molecule type" value="Genomic_DNA"/>
</dbReference>
<sequence length="335" mass="38359">MTDRPDISEKPFDFDLGPDDVGTGDGGGTDVRNRDPSAIPLSGDDSLDKYTRVELLKEEREIAARFHGGPMWGYVAAAFGGFAIWVSMFPLTMLGIVPVWLALIISTFLTVAGYVTCHEAMHDNIAKRGEKTRWMNQWVGEVSLLPIAVPFSMGKITHLEHHKHCNHPTRDPDYTDEAPNMLMAWYKTWWNRQPRVDGTINRYKSVCEQLDTPESQKALKQTAYVQLFYLATLFTMAWNGFAIEAAVCWWLPRQLGLSWIRFFLSWAPHHPREGQTGRYEQAYIFKSKVGHFWSMCMETHLIHHLYPGIPNHRTRDAYLAMKPILEKRGVDCSAI</sequence>
<dbReference type="Pfam" id="PF00487">
    <property type="entry name" value="FA_desaturase"/>
    <property type="match status" value="1"/>
</dbReference>
<evidence type="ECO:0000256" key="2">
    <source>
        <dbReference type="SAM" id="Phobius"/>
    </source>
</evidence>
<keyword evidence="2" id="KW-0472">Membrane</keyword>
<accession>A0A845ASI3</accession>
<evidence type="ECO:0000313" key="4">
    <source>
        <dbReference type="EMBL" id="MXP31801.1"/>
    </source>
</evidence>
<evidence type="ECO:0000256" key="1">
    <source>
        <dbReference type="SAM" id="MobiDB-lite"/>
    </source>
</evidence>
<keyword evidence="2" id="KW-1133">Transmembrane helix</keyword>
<gene>
    <name evidence="4" type="ORF">GRI94_08190</name>
</gene>
<dbReference type="AlphaFoldDB" id="A0A845ASI3"/>
<dbReference type="Proteomes" id="UP000446786">
    <property type="component" value="Unassembled WGS sequence"/>
</dbReference>
<feature type="transmembrane region" description="Helical" evidence="2">
    <location>
        <begin position="71"/>
        <end position="91"/>
    </location>
</feature>
<keyword evidence="2" id="KW-0812">Transmembrane</keyword>
<dbReference type="GO" id="GO:0006629">
    <property type="term" value="P:lipid metabolic process"/>
    <property type="evidence" value="ECO:0007669"/>
    <property type="project" value="InterPro"/>
</dbReference>
<name>A0A845ASI3_9SPHN</name>
<protein>
    <submittedName>
        <fullName evidence="4">Beta-carotene hydroxylase</fullName>
    </submittedName>
</protein>
<dbReference type="OrthoDB" id="784276at2"/>
<reference evidence="4 5" key="1">
    <citation type="submission" date="2019-12" db="EMBL/GenBank/DDBJ databases">
        <title>Genomic-based taxomic classification of the family Erythrobacteraceae.</title>
        <authorList>
            <person name="Xu L."/>
        </authorList>
    </citation>
    <scope>NUCLEOTIDE SEQUENCE [LARGE SCALE GENOMIC DNA]</scope>
    <source>
        <strain evidence="4 5">JCM 16677</strain>
    </source>
</reference>
<evidence type="ECO:0000313" key="5">
    <source>
        <dbReference type="Proteomes" id="UP000446786"/>
    </source>
</evidence>
<feature type="transmembrane region" description="Helical" evidence="2">
    <location>
        <begin position="97"/>
        <end position="117"/>
    </location>
</feature>
<dbReference type="InterPro" id="IPR005804">
    <property type="entry name" value="FA_desaturase_dom"/>
</dbReference>
<keyword evidence="5" id="KW-1185">Reference proteome</keyword>
<proteinExistence type="predicted"/>
<dbReference type="RefSeq" id="WP_160779209.1">
    <property type="nucleotide sequence ID" value="NZ_BAAAZF010000001.1"/>
</dbReference>
<comment type="caution">
    <text evidence="4">The sequence shown here is derived from an EMBL/GenBank/DDBJ whole genome shotgun (WGS) entry which is preliminary data.</text>
</comment>
<feature type="region of interest" description="Disordered" evidence="1">
    <location>
        <begin position="1"/>
        <end position="44"/>
    </location>
</feature>